<dbReference type="AlphaFoldDB" id="A0A844FDS1"/>
<comment type="caution">
    <text evidence="1">The sequence shown here is derived from an EMBL/GenBank/DDBJ whole genome shotgun (WGS) entry which is preliminary data.</text>
</comment>
<dbReference type="RefSeq" id="WP_154322965.1">
    <property type="nucleotide sequence ID" value="NZ_CP045695.1"/>
</dbReference>
<reference evidence="1 2" key="1">
    <citation type="submission" date="2019-08" db="EMBL/GenBank/DDBJ databases">
        <title>In-depth cultivation of the pig gut microbiome towards novel bacterial diversity and tailored functional studies.</title>
        <authorList>
            <person name="Wylensek D."/>
            <person name="Hitch T.C.A."/>
            <person name="Clavel T."/>
        </authorList>
    </citation>
    <scope>NUCLEOTIDE SEQUENCE [LARGE SCALE GENOMIC DNA]</scope>
    <source>
        <strain evidence="1 2">BL-389-WT-3D</strain>
    </source>
</reference>
<organism evidence="1 2">
    <name type="scientific">Clostridium scindens (strain JCM 10418 / VPI 12708)</name>
    <dbReference type="NCBI Taxonomy" id="29347"/>
    <lineage>
        <taxon>Bacteria</taxon>
        <taxon>Bacillati</taxon>
        <taxon>Bacillota</taxon>
        <taxon>Clostridia</taxon>
        <taxon>Lachnospirales</taxon>
        <taxon>Lachnospiraceae</taxon>
    </lineage>
</organism>
<gene>
    <name evidence="1" type="ORF">FYJ37_17330</name>
</gene>
<evidence type="ECO:0008006" key="3">
    <source>
        <dbReference type="Google" id="ProtNLM"/>
    </source>
</evidence>
<dbReference type="Pfam" id="PF13289">
    <property type="entry name" value="SIR2_2"/>
    <property type="match status" value="1"/>
</dbReference>
<protein>
    <recommendedName>
        <fullName evidence="3">SIR2-like domain-containing protein</fullName>
    </recommendedName>
</protein>
<name>A0A844FDS1_CLOSV</name>
<evidence type="ECO:0000313" key="2">
    <source>
        <dbReference type="Proteomes" id="UP000462363"/>
    </source>
</evidence>
<dbReference type="Proteomes" id="UP000462363">
    <property type="component" value="Unassembled WGS sequence"/>
</dbReference>
<accession>A0A844FDS1</accession>
<proteinExistence type="predicted"/>
<dbReference type="EMBL" id="VUMB01000070">
    <property type="protein sequence ID" value="MSS42009.1"/>
    <property type="molecule type" value="Genomic_DNA"/>
</dbReference>
<sequence>MFSEKNFVDKVAMAINNNEIALFVAAGLSSSTGLPSWNDLLKPCADELGLTINKDSDLYMIAQYYENEYGKIELVHKFEKTINCLSANSGYLNAILDLGFREIWTTNYDTIIEDNLKQRNIIPKVIHNDNDLNSFTDGGVHIFKMNGDITNPQEMIMSKSDLEQYSLSHQLMLTCFKRELISKSFIFLGYSFTDSLVLNALSSIKACLSDACNIHYTIIKNENSDYFKYFIRDLWKRYNIKTLLVDDYQDISKIIYSISEKTKERKVFISGSFDSLPYNEDVFADAMCNSLVNYSGSVVKTKI</sequence>
<evidence type="ECO:0000313" key="1">
    <source>
        <dbReference type="EMBL" id="MSS42009.1"/>
    </source>
</evidence>